<accession>A0A1N6GVS4</accession>
<keyword evidence="2" id="KW-1185">Reference proteome</keyword>
<dbReference type="EMBL" id="FSRN01000001">
    <property type="protein sequence ID" value="SIO11629.1"/>
    <property type="molecule type" value="Genomic_DNA"/>
</dbReference>
<dbReference type="AlphaFoldDB" id="A0A1N6GVS4"/>
<organism evidence="1 2">
    <name type="scientific">Carnobacterium alterfunditum</name>
    <dbReference type="NCBI Taxonomy" id="28230"/>
    <lineage>
        <taxon>Bacteria</taxon>
        <taxon>Bacillati</taxon>
        <taxon>Bacillota</taxon>
        <taxon>Bacilli</taxon>
        <taxon>Lactobacillales</taxon>
        <taxon>Carnobacteriaceae</taxon>
        <taxon>Carnobacterium</taxon>
    </lineage>
</organism>
<evidence type="ECO:0000313" key="1">
    <source>
        <dbReference type="EMBL" id="SIO11629.1"/>
    </source>
</evidence>
<proteinExistence type="predicted"/>
<gene>
    <name evidence="1" type="ORF">SAMN05878443_1456</name>
</gene>
<reference evidence="2" key="1">
    <citation type="submission" date="2016-11" db="EMBL/GenBank/DDBJ databases">
        <authorList>
            <person name="Varghese N."/>
            <person name="Submissions S."/>
        </authorList>
    </citation>
    <scope>NUCLEOTIDE SEQUENCE [LARGE SCALE GENOMIC DNA]</scope>
    <source>
        <strain evidence="2">313</strain>
    </source>
</reference>
<sequence>MVNFLFLYLFIRLLKKSQIINLIIYIHLFYGKMNLSKESQTFRLRKVKGENVNEERSYGIKNNV</sequence>
<evidence type="ECO:0000313" key="2">
    <source>
        <dbReference type="Proteomes" id="UP000184758"/>
    </source>
</evidence>
<protein>
    <submittedName>
        <fullName evidence="1">Uncharacterized protein</fullName>
    </submittedName>
</protein>
<name>A0A1N6GVS4_9LACT</name>
<dbReference type="STRING" id="28230.SAMN05878443_1456"/>
<dbReference type="Proteomes" id="UP000184758">
    <property type="component" value="Unassembled WGS sequence"/>
</dbReference>